<dbReference type="OrthoDB" id="5569250at2759"/>
<evidence type="ECO:0000313" key="2">
    <source>
        <dbReference type="Proteomes" id="UP000076871"/>
    </source>
</evidence>
<name>A0A165CRR5_9APHY</name>
<keyword evidence="2" id="KW-1185">Reference proteome</keyword>
<dbReference type="RefSeq" id="XP_040761056.1">
    <property type="nucleotide sequence ID" value="XM_040907241.1"/>
</dbReference>
<evidence type="ECO:0000313" key="1">
    <source>
        <dbReference type="EMBL" id="KZT03316.1"/>
    </source>
</evidence>
<accession>A0A165CRR5</accession>
<dbReference type="InParanoid" id="A0A165CRR5"/>
<gene>
    <name evidence="1" type="ORF">LAESUDRAFT_716321</name>
</gene>
<protein>
    <submittedName>
        <fullName evidence="1">Uncharacterized protein</fullName>
    </submittedName>
</protein>
<reference evidence="1 2" key="1">
    <citation type="journal article" date="2016" name="Mol. Biol. Evol.">
        <title>Comparative Genomics of Early-Diverging Mushroom-Forming Fungi Provides Insights into the Origins of Lignocellulose Decay Capabilities.</title>
        <authorList>
            <person name="Nagy L.G."/>
            <person name="Riley R."/>
            <person name="Tritt A."/>
            <person name="Adam C."/>
            <person name="Daum C."/>
            <person name="Floudas D."/>
            <person name="Sun H."/>
            <person name="Yadav J.S."/>
            <person name="Pangilinan J."/>
            <person name="Larsson K.H."/>
            <person name="Matsuura K."/>
            <person name="Barry K."/>
            <person name="Labutti K."/>
            <person name="Kuo R."/>
            <person name="Ohm R.A."/>
            <person name="Bhattacharya S.S."/>
            <person name="Shirouzu T."/>
            <person name="Yoshinaga Y."/>
            <person name="Martin F.M."/>
            <person name="Grigoriev I.V."/>
            <person name="Hibbett D.S."/>
        </authorList>
    </citation>
    <scope>NUCLEOTIDE SEQUENCE [LARGE SCALE GENOMIC DNA]</scope>
    <source>
        <strain evidence="1 2">93-53</strain>
    </source>
</reference>
<organism evidence="1 2">
    <name type="scientific">Laetiporus sulphureus 93-53</name>
    <dbReference type="NCBI Taxonomy" id="1314785"/>
    <lineage>
        <taxon>Eukaryota</taxon>
        <taxon>Fungi</taxon>
        <taxon>Dikarya</taxon>
        <taxon>Basidiomycota</taxon>
        <taxon>Agaricomycotina</taxon>
        <taxon>Agaricomycetes</taxon>
        <taxon>Polyporales</taxon>
        <taxon>Laetiporus</taxon>
    </lineage>
</organism>
<dbReference type="EMBL" id="KV427645">
    <property type="protein sequence ID" value="KZT03316.1"/>
    <property type="molecule type" value="Genomic_DNA"/>
</dbReference>
<proteinExistence type="predicted"/>
<dbReference type="Proteomes" id="UP000076871">
    <property type="component" value="Unassembled WGS sequence"/>
</dbReference>
<dbReference type="AlphaFoldDB" id="A0A165CRR5"/>
<sequence>MLDFKYKLGSLTSSLGSDSDSAVVTGPHRASVMVTPKKKVVPIAVHSTPSEPSSANSELNPKVTVISIRYNLDAELGGWMDFGGVENVAGFLWQLLDEGLHPKEKTDFQDIVSGKIKGTAKNVYNVKQLFKDPDIVFYPTACIPPKIEAIITLRDFNIIPQVVEVIDQKVQTTKDDIVMNAMRYTRCCQLMAFKEGERVSDIQGKQFLIKPTLFLLEKHDTDRSVETSYATNRIRCQLLLERYNGPLSYAPDPQMFLIAFRDCVCDRAQELALEMKNSPP</sequence>
<dbReference type="GeneID" id="63824270"/>